<name>A0A1Y1U966_9TREE</name>
<keyword evidence="2" id="KW-0472">Membrane</keyword>
<evidence type="ECO:0000256" key="2">
    <source>
        <dbReference type="SAM" id="Phobius"/>
    </source>
</evidence>
<dbReference type="GeneID" id="33560453"/>
<sequence length="159" mass="17338">MISDPSILDDTSRPPPPGSYAFPLVLVIIICAGFLAYRRRQRAETFARDTSYTTRSALRLSTEEGPSAHSFLVNNASTDSLPSHALADLPTLPQVHDGLPPGSRGPEARLHSRSPDQVSAQKSSTRRSIRVRPPIEDDSDSEGESHEPAHGPRQTFSIE</sequence>
<dbReference type="EMBL" id="NBSH01000014">
    <property type="protein sequence ID" value="ORX34570.1"/>
    <property type="molecule type" value="Genomic_DNA"/>
</dbReference>
<dbReference type="AlphaFoldDB" id="A0A1Y1U966"/>
<keyword evidence="2" id="KW-1133">Transmembrane helix</keyword>
<gene>
    <name evidence="3" type="ORF">BD324DRAFT_653342</name>
</gene>
<accession>A0A1Y1U966</accession>
<keyword evidence="2" id="KW-0812">Transmembrane</keyword>
<evidence type="ECO:0000313" key="4">
    <source>
        <dbReference type="Proteomes" id="UP000193218"/>
    </source>
</evidence>
<dbReference type="RefSeq" id="XP_021868833.1">
    <property type="nucleotide sequence ID" value="XM_022018644.1"/>
</dbReference>
<comment type="caution">
    <text evidence="3">The sequence shown here is derived from an EMBL/GenBank/DDBJ whole genome shotgun (WGS) entry which is preliminary data.</text>
</comment>
<organism evidence="3 4">
    <name type="scientific">Kockovaella imperatae</name>
    <dbReference type="NCBI Taxonomy" id="4999"/>
    <lineage>
        <taxon>Eukaryota</taxon>
        <taxon>Fungi</taxon>
        <taxon>Dikarya</taxon>
        <taxon>Basidiomycota</taxon>
        <taxon>Agaricomycotina</taxon>
        <taxon>Tremellomycetes</taxon>
        <taxon>Tremellales</taxon>
        <taxon>Cuniculitremaceae</taxon>
        <taxon>Kockovaella</taxon>
    </lineage>
</organism>
<dbReference type="Proteomes" id="UP000193218">
    <property type="component" value="Unassembled WGS sequence"/>
</dbReference>
<feature type="region of interest" description="Disordered" evidence="1">
    <location>
        <begin position="80"/>
        <end position="159"/>
    </location>
</feature>
<evidence type="ECO:0000313" key="3">
    <source>
        <dbReference type="EMBL" id="ORX34570.1"/>
    </source>
</evidence>
<dbReference type="InParanoid" id="A0A1Y1U966"/>
<keyword evidence="4" id="KW-1185">Reference proteome</keyword>
<dbReference type="OrthoDB" id="2563505at2759"/>
<proteinExistence type="predicted"/>
<reference evidence="3 4" key="1">
    <citation type="submission" date="2017-03" db="EMBL/GenBank/DDBJ databases">
        <title>Widespread Adenine N6-methylation of Active Genes in Fungi.</title>
        <authorList>
            <consortium name="DOE Joint Genome Institute"/>
            <person name="Mondo S.J."/>
            <person name="Dannebaum R.O."/>
            <person name="Kuo R.C."/>
            <person name="Louie K.B."/>
            <person name="Bewick A.J."/>
            <person name="Labutti K."/>
            <person name="Haridas S."/>
            <person name="Kuo A."/>
            <person name="Salamov A."/>
            <person name="Ahrendt S.R."/>
            <person name="Lau R."/>
            <person name="Bowen B.P."/>
            <person name="Lipzen A."/>
            <person name="Sullivan W."/>
            <person name="Andreopoulos W.B."/>
            <person name="Clum A."/>
            <person name="Lindquist E."/>
            <person name="Daum C."/>
            <person name="Northen T.R."/>
            <person name="Ramamoorthy G."/>
            <person name="Schmitz R.J."/>
            <person name="Gryganskyi A."/>
            <person name="Culley D."/>
            <person name="Magnuson J."/>
            <person name="James T.Y."/>
            <person name="O'Malley M.A."/>
            <person name="Stajich J.E."/>
            <person name="Spatafora J.W."/>
            <person name="Visel A."/>
            <person name="Grigoriev I.V."/>
        </authorList>
    </citation>
    <scope>NUCLEOTIDE SEQUENCE [LARGE SCALE GENOMIC DNA]</scope>
    <source>
        <strain evidence="3 4">NRRL Y-17943</strain>
    </source>
</reference>
<evidence type="ECO:0000256" key="1">
    <source>
        <dbReference type="SAM" id="MobiDB-lite"/>
    </source>
</evidence>
<feature type="transmembrane region" description="Helical" evidence="2">
    <location>
        <begin position="20"/>
        <end position="37"/>
    </location>
</feature>
<protein>
    <submittedName>
        <fullName evidence="3">Uncharacterized protein</fullName>
    </submittedName>
</protein>